<dbReference type="AlphaFoldDB" id="A0A8E5MK29"/>
<evidence type="ECO:0000256" key="10">
    <source>
        <dbReference type="RuleBase" id="RU363039"/>
    </source>
</evidence>
<keyword evidence="5 10" id="KW-0067">ATP-binding</keyword>
<dbReference type="GO" id="GO:0005524">
    <property type="term" value="F:ATP binding"/>
    <property type="evidence" value="ECO:0007669"/>
    <property type="project" value="UniProtKB-KW"/>
</dbReference>
<name>A0A8E5MK29_USTVR</name>
<dbReference type="RefSeq" id="XP_043000119.1">
    <property type="nucleotide sequence ID" value="XM_043144184.1"/>
</dbReference>
<feature type="region of interest" description="Disordered" evidence="11">
    <location>
        <begin position="642"/>
        <end position="670"/>
    </location>
</feature>
<dbReference type="InterPro" id="IPR014729">
    <property type="entry name" value="Rossmann-like_a/b/a_fold"/>
</dbReference>
<dbReference type="PANTHER" id="PTHR43326:SF1">
    <property type="entry name" value="METHIONINE--TRNA LIGASE, MITOCHONDRIAL"/>
    <property type="match status" value="1"/>
</dbReference>
<dbReference type="InterPro" id="IPR009080">
    <property type="entry name" value="tRNAsynth_Ia_anticodon-bd"/>
</dbReference>
<evidence type="ECO:0000256" key="1">
    <source>
        <dbReference type="ARBA" id="ARBA00005594"/>
    </source>
</evidence>
<feature type="region of interest" description="Disordered" evidence="11">
    <location>
        <begin position="576"/>
        <end position="599"/>
    </location>
</feature>
<dbReference type="Gene3D" id="1.10.730.10">
    <property type="entry name" value="Isoleucyl-tRNA Synthetase, Domain 1"/>
    <property type="match status" value="1"/>
</dbReference>
<keyword evidence="6 10" id="KW-0648">Protein biosynthesis</keyword>
<dbReference type="InterPro" id="IPR033911">
    <property type="entry name" value="MetRS_core"/>
</dbReference>
<dbReference type="InterPro" id="IPR014758">
    <property type="entry name" value="Met-tRNA_synth"/>
</dbReference>
<evidence type="ECO:0000259" key="12">
    <source>
        <dbReference type="Pfam" id="PF09334"/>
    </source>
</evidence>
<sequence>MKQSLLRTVNGLRQSRFPLLIRPGCLCSGSEPRRALQLRRASSQDPSTRSAAKPYYVTTPIFYVNAAPHIGHLYTMVLADVVKRWQQLKGREAFLSTGTDEHGMKIQSAAAKEGVDPKEFCDNNSRKFRELAAAGDVSCDAFIRTTSPEHKESVGHVWLQLKHALPEKLGLYKGTHQGWYSVSDECFYPESLVRPHIVPQTGKKILVSSETGSEVEKVEEETWFFPLTRYRDALLAFYDENPEWITPAERMSEVRNWVEKHLEDLSVTRPAARLGWGIADPEDGKQTIYVWVDALVNYLTQAGYGSKWHSASDDMGLWPADVQVIGKDILRFHAVYWPALLMALGLPLPKRILCHNHWIMSNRKMSKSLGNVVNPFSALQRWDVDTLRYFLMRDGSLSKDMSYSNQLIGLAYKKELQANIGNLLYRVSRPKVTAKWSTREAVRASREGMFDRTAEEEGSEPVVVVFSSLDEHLQAAPLRFADKMERCDTAGALREIFHLLRETNRYISDTEPWNLVKREDAESRRLLNLAIYNSAEALRIAGILLQPMMPSKASVLLNELGVRHDRRGLAFAARGKDADYGTEGRAGGGAPRPTKWDTIFPPVPDASDAAVEMPDPLRRDLHAKTRNKMNQMAEYLAMEARMGEGPPAATPSDPADGSSEGGGMKGGKEI</sequence>
<dbReference type="SUPFAM" id="SSF47323">
    <property type="entry name" value="Anticodon-binding domain of a subclass of class I aminoacyl-tRNA synthetases"/>
    <property type="match status" value="1"/>
</dbReference>
<dbReference type="GO" id="GO:0004825">
    <property type="term" value="F:methionine-tRNA ligase activity"/>
    <property type="evidence" value="ECO:0007669"/>
    <property type="project" value="UniProtKB-EC"/>
</dbReference>
<evidence type="ECO:0000256" key="6">
    <source>
        <dbReference type="ARBA" id="ARBA00022917"/>
    </source>
</evidence>
<dbReference type="OrthoDB" id="24670at2759"/>
<evidence type="ECO:0000256" key="5">
    <source>
        <dbReference type="ARBA" id="ARBA00022840"/>
    </source>
</evidence>
<dbReference type="PANTHER" id="PTHR43326">
    <property type="entry name" value="METHIONYL-TRNA SYNTHETASE"/>
    <property type="match status" value="1"/>
</dbReference>
<keyword evidence="4 10" id="KW-0547">Nucleotide-binding</keyword>
<keyword evidence="14" id="KW-1185">Reference proteome</keyword>
<proteinExistence type="inferred from homology"/>
<comment type="similarity">
    <text evidence="1 10">Belongs to the class-I aminoacyl-tRNA synthetase family.</text>
</comment>
<dbReference type="InterPro" id="IPR015413">
    <property type="entry name" value="Methionyl/Leucyl_tRNA_Synth"/>
</dbReference>
<evidence type="ECO:0000256" key="4">
    <source>
        <dbReference type="ARBA" id="ARBA00022741"/>
    </source>
</evidence>
<evidence type="ECO:0000256" key="3">
    <source>
        <dbReference type="ARBA" id="ARBA00022598"/>
    </source>
</evidence>
<protein>
    <recommendedName>
        <fullName evidence="8">Methionine--tRNA ligase, mitochondrial</fullName>
        <ecNumber evidence="2">6.1.1.10</ecNumber>
    </recommendedName>
    <alternativeName>
        <fullName evidence="9">Methionyl-tRNA synthetase</fullName>
    </alternativeName>
</protein>
<accession>A0A8E5MK29</accession>
<dbReference type="GO" id="GO:0006431">
    <property type="term" value="P:methionyl-tRNA aminoacylation"/>
    <property type="evidence" value="ECO:0007669"/>
    <property type="project" value="InterPro"/>
</dbReference>
<feature type="compositionally biased region" description="Gly residues" evidence="11">
    <location>
        <begin position="659"/>
        <end position="670"/>
    </location>
</feature>
<evidence type="ECO:0000256" key="11">
    <source>
        <dbReference type="SAM" id="MobiDB-lite"/>
    </source>
</evidence>
<dbReference type="Proteomes" id="UP000027002">
    <property type="component" value="Chromosome 5"/>
</dbReference>
<dbReference type="PRINTS" id="PR01041">
    <property type="entry name" value="TRNASYNTHMET"/>
</dbReference>
<reference evidence="13" key="1">
    <citation type="submission" date="2020-03" db="EMBL/GenBank/DDBJ databases">
        <title>A mixture of massive structural variations and highly conserved coding sequences in Ustilaginoidea virens genome.</title>
        <authorList>
            <person name="Zhang K."/>
            <person name="Zhao Z."/>
            <person name="Zhang Z."/>
            <person name="Li Y."/>
            <person name="Hsiang T."/>
            <person name="Sun W."/>
        </authorList>
    </citation>
    <scope>NUCLEOTIDE SEQUENCE</scope>
    <source>
        <strain evidence="13">UV-8b</strain>
    </source>
</reference>
<dbReference type="FunFam" id="2.170.220.10:FF:000002">
    <property type="entry name" value="Methionine--tRNA ligase"/>
    <property type="match status" value="1"/>
</dbReference>
<dbReference type="CDD" id="cd00814">
    <property type="entry name" value="MetRS_core"/>
    <property type="match status" value="1"/>
</dbReference>
<evidence type="ECO:0000256" key="8">
    <source>
        <dbReference type="ARBA" id="ARBA00026124"/>
    </source>
</evidence>
<evidence type="ECO:0000256" key="2">
    <source>
        <dbReference type="ARBA" id="ARBA00012838"/>
    </source>
</evidence>
<evidence type="ECO:0000256" key="7">
    <source>
        <dbReference type="ARBA" id="ARBA00023146"/>
    </source>
</evidence>
<dbReference type="Gene3D" id="2.170.220.10">
    <property type="match status" value="1"/>
</dbReference>
<dbReference type="KEGG" id="uvi:66067464"/>
<dbReference type="GeneID" id="66067464"/>
<organism evidence="13 14">
    <name type="scientific">Ustilaginoidea virens</name>
    <name type="common">Rice false smut fungus</name>
    <name type="synonym">Villosiclava virens</name>
    <dbReference type="NCBI Taxonomy" id="1159556"/>
    <lineage>
        <taxon>Eukaryota</taxon>
        <taxon>Fungi</taxon>
        <taxon>Dikarya</taxon>
        <taxon>Ascomycota</taxon>
        <taxon>Pezizomycotina</taxon>
        <taxon>Sordariomycetes</taxon>
        <taxon>Hypocreomycetidae</taxon>
        <taxon>Hypocreales</taxon>
        <taxon>Clavicipitaceae</taxon>
        <taxon>Ustilaginoidea</taxon>
    </lineage>
</organism>
<dbReference type="NCBIfam" id="TIGR00398">
    <property type="entry name" value="metG"/>
    <property type="match status" value="1"/>
</dbReference>
<evidence type="ECO:0000256" key="9">
    <source>
        <dbReference type="ARBA" id="ARBA00030904"/>
    </source>
</evidence>
<dbReference type="SUPFAM" id="SSF52374">
    <property type="entry name" value="Nucleotidylyl transferase"/>
    <property type="match status" value="1"/>
</dbReference>
<dbReference type="EMBL" id="CP072757">
    <property type="protein sequence ID" value="QUC22446.1"/>
    <property type="molecule type" value="Genomic_DNA"/>
</dbReference>
<dbReference type="InterPro" id="IPR023457">
    <property type="entry name" value="Met-tRNA_synth_2"/>
</dbReference>
<keyword evidence="3 10" id="KW-0436">Ligase</keyword>
<dbReference type="Pfam" id="PF09334">
    <property type="entry name" value="tRNA-synt_1g"/>
    <property type="match status" value="1"/>
</dbReference>
<evidence type="ECO:0000313" key="13">
    <source>
        <dbReference type="EMBL" id="QUC22446.1"/>
    </source>
</evidence>
<evidence type="ECO:0000313" key="14">
    <source>
        <dbReference type="Proteomes" id="UP000027002"/>
    </source>
</evidence>
<feature type="domain" description="Methionyl/Leucyl tRNA synthetase" evidence="12">
    <location>
        <begin position="55"/>
        <end position="427"/>
    </location>
</feature>
<dbReference type="Gene3D" id="3.40.50.620">
    <property type="entry name" value="HUPs"/>
    <property type="match status" value="1"/>
</dbReference>
<gene>
    <name evidence="13" type="ORF">UV8b_06687</name>
</gene>
<dbReference type="EC" id="6.1.1.10" evidence="2"/>
<keyword evidence="7 10" id="KW-0030">Aminoacyl-tRNA synthetase</keyword>